<dbReference type="AlphaFoldDB" id="A0A6C0JTQ4"/>
<protein>
    <submittedName>
        <fullName evidence="1">Uncharacterized protein</fullName>
    </submittedName>
</protein>
<dbReference type="EMBL" id="MN740695">
    <property type="protein sequence ID" value="QHU08186.1"/>
    <property type="molecule type" value="Genomic_DNA"/>
</dbReference>
<proteinExistence type="predicted"/>
<sequence>MSLKLYLISQRVNNEYDTYSDAVVVAENEEAAKRIHPSGCIYTRWNDKDNEWQFKHNRDLYAGSSWAEPKDITCTLVAEAVAPGYSAGQVVCASYHAG</sequence>
<accession>A0A6C0JTQ4</accession>
<evidence type="ECO:0000313" key="1">
    <source>
        <dbReference type="EMBL" id="QHU08186.1"/>
    </source>
</evidence>
<reference evidence="1" key="1">
    <citation type="journal article" date="2020" name="Nature">
        <title>Giant virus diversity and host interactions through global metagenomics.</title>
        <authorList>
            <person name="Schulz F."/>
            <person name="Roux S."/>
            <person name="Paez-Espino D."/>
            <person name="Jungbluth S."/>
            <person name="Walsh D.A."/>
            <person name="Denef V.J."/>
            <person name="McMahon K.D."/>
            <person name="Konstantinidis K.T."/>
            <person name="Eloe-Fadrosh E.A."/>
            <person name="Kyrpides N.C."/>
            <person name="Woyke T."/>
        </authorList>
    </citation>
    <scope>NUCLEOTIDE SEQUENCE</scope>
    <source>
        <strain evidence="1">GVMAG-S-1062768-28</strain>
    </source>
</reference>
<organism evidence="1">
    <name type="scientific">viral metagenome</name>
    <dbReference type="NCBI Taxonomy" id="1070528"/>
    <lineage>
        <taxon>unclassified sequences</taxon>
        <taxon>metagenomes</taxon>
        <taxon>organismal metagenomes</taxon>
    </lineage>
</organism>
<name>A0A6C0JTQ4_9ZZZZ</name>